<dbReference type="AlphaFoldDB" id="A0A4R1IBM1"/>
<reference evidence="2 3" key="1">
    <citation type="submission" date="2019-03" db="EMBL/GenBank/DDBJ databases">
        <title>Genomic Encyclopedia of Type Strains, Phase IV (KMG-IV): sequencing the most valuable type-strain genomes for metagenomic binning, comparative biology and taxonomic classification.</title>
        <authorList>
            <person name="Goeker M."/>
        </authorList>
    </citation>
    <scope>NUCLEOTIDE SEQUENCE [LARGE SCALE GENOMIC DNA]</scope>
    <source>
        <strain evidence="2 3">DSM 101</strain>
    </source>
</reference>
<evidence type="ECO:0000313" key="2">
    <source>
        <dbReference type="EMBL" id="TCK31743.1"/>
    </source>
</evidence>
<dbReference type="EMBL" id="SMFY01000001">
    <property type="protein sequence ID" value="TCK31743.1"/>
    <property type="molecule type" value="Genomic_DNA"/>
</dbReference>
<comment type="caution">
    <text evidence="2">The sequence shown here is derived from an EMBL/GenBank/DDBJ whole genome shotgun (WGS) entry which is preliminary data.</text>
</comment>
<evidence type="ECO:0000313" key="3">
    <source>
        <dbReference type="Proteomes" id="UP000295030"/>
    </source>
</evidence>
<name>A0A4R1IBM1_ANCAQ</name>
<gene>
    <name evidence="2" type="ORF">EV667_1855</name>
</gene>
<proteinExistence type="predicted"/>
<feature type="region of interest" description="Disordered" evidence="1">
    <location>
        <begin position="184"/>
        <end position="254"/>
    </location>
</feature>
<protein>
    <submittedName>
        <fullName evidence="2">Uncharacterized protein</fullName>
    </submittedName>
</protein>
<organism evidence="2 3">
    <name type="scientific">Ancylobacter aquaticus</name>
    <dbReference type="NCBI Taxonomy" id="100"/>
    <lineage>
        <taxon>Bacteria</taxon>
        <taxon>Pseudomonadati</taxon>
        <taxon>Pseudomonadota</taxon>
        <taxon>Alphaproteobacteria</taxon>
        <taxon>Hyphomicrobiales</taxon>
        <taxon>Xanthobacteraceae</taxon>
        <taxon>Ancylobacter</taxon>
    </lineage>
</organism>
<dbReference type="PROSITE" id="PS51257">
    <property type="entry name" value="PROKAR_LIPOPROTEIN"/>
    <property type="match status" value="1"/>
</dbReference>
<feature type="region of interest" description="Disordered" evidence="1">
    <location>
        <begin position="280"/>
        <end position="312"/>
    </location>
</feature>
<sequence length="370" mass="40001">MAAAPERHGRARPSARSCGAMPGSGPCGSPGSAACGPSIQDRRKTAASGRVAAEHRRTDPVDTRKLGRIDGIGHRSTGDRTARAAGGGVAGNAYVANDDVAIDDASRLVSIEVLADERNETIRAFTICTFTICAFTLLPSGPSRRRCVMTSGLPVSFPIMAARAGATTSARFWSSAASAISAPAATQPAPMARPSASCRHRSPNEPMSRQINRLPSAPKAMPRWDRAYHTRDQVQPSTGLRHSQGRKTRVETTARPRYATSWSPVADGARWRHHCSPRAQATDPLFGKATRPRFTTQARRREKTPPRRTHRRGLKPCLARTWQGLTCPNVWPCVPHGRTILGRRGKLLLSAHHAKTPANGVRGEFGRPYI</sequence>
<evidence type="ECO:0000256" key="1">
    <source>
        <dbReference type="SAM" id="MobiDB-lite"/>
    </source>
</evidence>
<feature type="compositionally biased region" description="Basic residues" evidence="1">
    <location>
        <begin position="298"/>
        <end position="312"/>
    </location>
</feature>
<feature type="compositionally biased region" description="Low complexity" evidence="1">
    <location>
        <begin position="17"/>
        <end position="38"/>
    </location>
</feature>
<accession>A0A4R1IBM1</accession>
<feature type="region of interest" description="Disordered" evidence="1">
    <location>
        <begin position="1"/>
        <end position="84"/>
    </location>
</feature>
<dbReference type="Proteomes" id="UP000295030">
    <property type="component" value="Unassembled WGS sequence"/>
</dbReference>
<keyword evidence="3" id="KW-1185">Reference proteome</keyword>
<feature type="compositionally biased region" description="Basic and acidic residues" evidence="1">
    <location>
        <begin position="222"/>
        <end position="232"/>
    </location>
</feature>
<feature type="compositionally biased region" description="Basic and acidic residues" evidence="1">
    <location>
        <begin position="52"/>
        <end position="82"/>
    </location>
</feature>